<keyword evidence="5" id="KW-0479">Metal-binding</keyword>
<dbReference type="SMART" id="SM00729">
    <property type="entry name" value="Elp3"/>
    <property type="match status" value="1"/>
</dbReference>
<evidence type="ECO:0000256" key="7">
    <source>
        <dbReference type="ARBA" id="ARBA00023014"/>
    </source>
</evidence>
<dbReference type="Pfam" id="PF00919">
    <property type="entry name" value="UPF0004"/>
    <property type="match status" value="1"/>
</dbReference>
<evidence type="ECO:0000256" key="4">
    <source>
        <dbReference type="ARBA" id="ARBA00022691"/>
    </source>
</evidence>
<dbReference type="PANTHER" id="PTHR11918">
    <property type="entry name" value="RADICAL SAM PROTEINS"/>
    <property type="match status" value="1"/>
</dbReference>
<dbReference type="InterPro" id="IPR023404">
    <property type="entry name" value="rSAM_horseshoe"/>
</dbReference>
<reference evidence="10 11" key="1">
    <citation type="submission" date="2020-01" db="EMBL/GenBank/DDBJ databases">
        <title>Genome sequencing of strain KACC 21507.</title>
        <authorList>
            <person name="Heo J."/>
            <person name="Kim S.-J."/>
            <person name="Kim J.-S."/>
            <person name="Hong S.-B."/>
            <person name="Kwon S.-W."/>
        </authorList>
    </citation>
    <scope>NUCLEOTIDE SEQUENCE [LARGE SCALE GENOMIC DNA]</scope>
    <source>
        <strain evidence="10 11">KACC 21507</strain>
    </source>
</reference>
<protein>
    <submittedName>
        <fullName evidence="10">MiaB/RimO family radical SAM methylthiotransferase</fullName>
        <ecNumber evidence="10">2.8.4.-</ecNumber>
    </submittedName>
</protein>
<keyword evidence="2" id="KW-0004">4Fe-4S</keyword>
<evidence type="ECO:0000256" key="2">
    <source>
        <dbReference type="ARBA" id="ARBA00022485"/>
    </source>
</evidence>
<evidence type="ECO:0000256" key="1">
    <source>
        <dbReference type="ARBA" id="ARBA00001966"/>
    </source>
</evidence>
<dbReference type="Gene3D" id="3.40.50.12160">
    <property type="entry name" value="Methylthiotransferase, N-terminal domain"/>
    <property type="match status" value="1"/>
</dbReference>
<keyword evidence="4" id="KW-0949">S-adenosyl-L-methionine</keyword>
<evidence type="ECO:0000256" key="6">
    <source>
        <dbReference type="ARBA" id="ARBA00023004"/>
    </source>
</evidence>
<dbReference type="InterPro" id="IPR020612">
    <property type="entry name" value="Methylthiotransferase_CS"/>
</dbReference>
<dbReference type="Proteomes" id="UP000463975">
    <property type="component" value="Chromosome"/>
</dbReference>
<dbReference type="PANTHER" id="PTHR11918:SF45">
    <property type="entry name" value="THREONYLCARBAMOYLADENOSINE TRNA METHYLTHIOTRANSFERASE"/>
    <property type="match status" value="1"/>
</dbReference>
<dbReference type="InterPro" id="IPR038135">
    <property type="entry name" value="Methylthiotransferase_N_sf"/>
</dbReference>
<accession>A0A6P1NC13</accession>
<dbReference type="EMBL" id="CP047652">
    <property type="protein sequence ID" value="QHI94999.1"/>
    <property type="molecule type" value="Genomic_DNA"/>
</dbReference>
<dbReference type="SFLD" id="SFLDS00029">
    <property type="entry name" value="Radical_SAM"/>
    <property type="match status" value="1"/>
</dbReference>
<dbReference type="NCBIfam" id="TIGR00089">
    <property type="entry name" value="MiaB/RimO family radical SAM methylthiotransferase"/>
    <property type="match status" value="1"/>
</dbReference>
<name>A0A6P1NC13_9PROT</name>
<keyword evidence="6" id="KW-0408">Iron</keyword>
<proteinExistence type="predicted"/>
<comment type="cofactor">
    <cofactor evidence="1">
        <name>[4Fe-4S] cluster</name>
        <dbReference type="ChEBI" id="CHEBI:49883"/>
    </cofactor>
</comment>
<dbReference type="InterPro" id="IPR058240">
    <property type="entry name" value="rSAM_sf"/>
</dbReference>
<gene>
    <name evidence="10" type="ORF">GT348_00495</name>
</gene>
<evidence type="ECO:0000313" key="10">
    <source>
        <dbReference type="EMBL" id="QHI94999.1"/>
    </source>
</evidence>
<dbReference type="InterPro" id="IPR007197">
    <property type="entry name" value="rSAM"/>
</dbReference>
<dbReference type="GO" id="GO:0046872">
    <property type="term" value="F:metal ion binding"/>
    <property type="evidence" value="ECO:0007669"/>
    <property type="project" value="UniProtKB-KW"/>
</dbReference>
<dbReference type="InterPro" id="IPR013848">
    <property type="entry name" value="Methylthiotransferase_N"/>
</dbReference>
<keyword evidence="3 10" id="KW-0808">Transferase</keyword>
<keyword evidence="11" id="KW-1185">Reference proteome</keyword>
<dbReference type="InterPro" id="IPR005839">
    <property type="entry name" value="Methylthiotransferase"/>
</dbReference>
<sequence>MTVSVITFGCRLNAHESDGMLHYAQHGQDQDNKQTIIVNTCTVTAEAERQARQAIRRAHRENPEAEIIVTGCASERAPKEWGALEGVQRVVTNDEKLSPASWGVDRKANLPPPPSKHTRALLQVQQGCDHRCTFCVIPYGRGQSKATALFDVISRARTLTEAGHEEIVLTGVDIASWKEGTHGLGKLCQELLKHIPALKRLRLSSLDPVLLHPETGDKDLWELIASEPRFMPHLHLSLQAGSDLILKRMKRRHRTNEVSYAIKEIRKLRPDLGFGADLIAGFPTETDELFEETFRFIEENALPFLHVFPYSERPGTPAAKMPPLPRSIRQERAARLRALGNDIKTKFLTSFIGQEKDVLLETAIMGHTPEFAVVTLTDKAALTPGKTYRLRLLAVEDYKINAEIA</sequence>
<dbReference type="InterPro" id="IPR006638">
    <property type="entry name" value="Elp3/MiaA/NifB-like_rSAM"/>
</dbReference>
<dbReference type="RefSeq" id="WP_160618077.1">
    <property type="nucleotide sequence ID" value="NZ_CP047652.1"/>
</dbReference>
<evidence type="ECO:0000256" key="3">
    <source>
        <dbReference type="ARBA" id="ARBA00022679"/>
    </source>
</evidence>
<dbReference type="GO" id="GO:0051539">
    <property type="term" value="F:4 iron, 4 sulfur cluster binding"/>
    <property type="evidence" value="ECO:0007669"/>
    <property type="project" value="UniProtKB-KW"/>
</dbReference>
<feature type="domain" description="Radical SAM core" evidence="9">
    <location>
        <begin position="114"/>
        <end position="346"/>
    </location>
</feature>
<keyword evidence="7" id="KW-0411">Iron-sulfur</keyword>
<dbReference type="PROSITE" id="PS01278">
    <property type="entry name" value="MTTASE_RADICAL"/>
    <property type="match status" value="1"/>
</dbReference>
<dbReference type="EC" id="2.8.4.-" evidence="10"/>
<evidence type="ECO:0000313" key="11">
    <source>
        <dbReference type="Proteomes" id="UP000463975"/>
    </source>
</evidence>
<dbReference type="GO" id="GO:0035598">
    <property type="term" value="F:tRNA (N(6)-L-threonylcarbamoyladenosine(37)-C(2))-methylthiotransferase activity"/>
    <property type="evidence" value="ECO:0007669"/>
    <property type="project" value="TreeGrafter"/>
</dbReference>
<feature type="domain" description="MTTase N-terminal" evidence="8">
    <location>
        <begin position="1"/>
        <end position="107"/>
    </location>
</feature>
<dbReference type="SUPFAM" id="SSF102114">
    <property type="entry name" value="Radical SAM enzymes"/>
    <property type="match status" value="1"/>
</dbReference>
<dbReference type="AlphaFoldDB" id="A0A6P1NC13"/>
<organism evidence="10 11">
    <name type="scientific">Aristophania vespae</name>
    <dbReference type="NCBI Taxonomy" id="2697033"/>
    <lineage>
        <taxon>Bacteria</taxon>
        <taxon>Pseudomonadati</taxon>
        <taxon>Pseudomonadota</taxon>
        <taxon>Alphaproteobacteria</taxon>
        <taxon>Acetobacterales</taxon>
        <taxon>Acetobacteraceae</taxon>
        <taxon>Aristophania</taxon>
    </lineage>
</organism>
<dbReference type="Gene3D" id="3.80.30.20">
    <property type="entry name" value="tm_1862 like domain"/>
    <property type="match status" value="1"/>
</dbReference>
<evidence type="ECO:0000259" key="9">
    <source>
        <dbReference type="PROSITE" id="PS51918"/>
    </source>
</evidence>
<dbReference type="Pfam" id="PF04055">
    <property type="entry name" value="Radical_SAM"/>
    <property type="match status" value="1"/>
</dbReference>
<dbReference type="PROSITE" id="PS51449">
    <property type="entry name" value="MTTASE_N"/>
    <property type="match status" value="1"/>
</dbReference>
<evidence type="ECO:0000259" key="8">
    <source>
        <dbReference type="PROSITE" id="PS51449"/>
    </source>
</evidence>
<evidence type="ECO:0000256" key="5">
    <source>
        <dbReference type="ARBA" id="ARBA00022723"/>
    </source>
</evidence>
<dbReference type="CDD" id="cd01335">
    <property type="entry name" value="Radical_SAM"/>
    <property type="match status" value="1"/>
</dbReference>
<dbReference type="KEGG" id="bomb:GT348_00495"/>
<dbReference type="SFLD" id="SFLDG01082">
    <property type="entry name" value="B12-binding_domain_containing"/>
    <property type="match status" value="1"/>
</dbReference>
<dbReference type="PROSITE" id="PS51918">
    <property type="entry name" value="RADICAL_SAM"/>
    <property type="match status" value="1"/>
</dbReference>